<evidence type="ECO:0000313" key="2">
    <source>
        <dbReference type="Proteomes" id="UP001436297"/>
    </source>
</evidence>
<reference evidence="1 2" key="1">
    <citation type="journal article" date="2024" name="Pathogens">
        <title>Staphylococcus hsinchuensis sp. nov., Isolated from Soymilk.</title>
        <authorList>
            <person name="Wang Y.T."/>
            <person name="Lin Y.C."/>
            <person name="Hsieh Y.H."/>
            <person name="Lin Y.T."/>
            <person name="Hamada M."/>
            <person name="Chen C.C."/>
            <person name="Liou J.S."/>
            <person name="Lee A.Y."/>
            <person name="Zhang W.L."/>
            <person name="Chen Y.T."/>
            <person name="Huang C.H."/>
        </authorList>
    </citation>
    <scope>NUCLEOTIDE SEQUENCE [LARGE SCALE GENOMIC DNA]</scope>
    <source>
        <strain evidence="1 2">H164</strain>
    </source>
</reference>
<name>A0ABZ3EET7_9STAP</name>
<gene>
    <name evidence="1" type="ORF">QQM35_04555</name>
</gene>
<keyword evidence="2" id="KW-1185">Reference proteome</keyword>
<proteinExistence type="predicted"/>
<organism evidence="1 2">
    <name type="scientific">Staphylococcus hsinchuensis</name>
    <dbReference type="NCBI Taxonomy" id="3051183"/>
    <lineage>
        <taxon>Bacteria</taxon>
        <taxon>Bacillati</taxon>
        <taxon>Bacillota</taxon>
        <taxon>Bacilli</taxon>
        <taxon>Bacillales</taxon>
        <taxon>Staphylococcaceae</taxon>
        <taxon>Staphylococcus</taxon>
    </lineage>
</organism>
<dbReference type="EMBL" id="CP128355">
    <property type="protein sequence ID" value="XAF71370.1"/>
    <property type="molecule type" value="Genomic_DNA"/>
</dbReference>
<evidence type="ECO:0000313" key="1">
    <source>
        <dbReference type="EMBL" id="XAF71370.1"/>
    </source>
</evidence>
<dbReference type="SUPFAM" id="SSF53474">
    <property type="entry name" value="alpha/beta-Hydrolases"/>
    <property type="match status" value="1"/>
</dbReference>
<protein>
    <recommendedName>
        <fullName evidence="3">Lipase</fullName>
    </recommendedName>
</protein>
<accession>A0ABZ3EET7</accession>
<evidence type="ECO:0008006" key="3">
    <source>
        <dbReference type="Google" id="ProtNLM"/>
    </source>
</evidence>
<sequence length="354" mass="40263">MDESAAFTAAVKKKYPNSKFYGSGHSLGGYLAQYNGVKYDFENTTTFAAPNPNGAFSADVQKDIDQGVYDDKIKNIGHDFDIVNSLTFFQPRIGKDVKTPYTADDSVSLFPFIKQHLINTYNQFDKEGNAIEMSDAEIKQDRQKFRNTLLKKMLSTSLFSISPNALFMSRAMAYFKKLTQQDEGSETKNDAYAFYNEVINVLGNGGTKSSVSIGSGGARGSGREIKILIEGVRELVEMLRSHRYLYDEVMHGFEQFEENTGRKAERILDKYESELRSGSHEYITPGDLERYMKRLSQSGSAGSWRFHNHRLMEDAKQEVEHNHKNLMEFAEKLDYVVDQFVEKDIETSGRFGLF</sequence>
<dbReference type="RefSeq" id="WP_342610551.1">
    <property type="nucleotide sequence ID" value="NZ_CP128355.1"/>
</dbReference>
<dbReference type="Proteomes" id="UP001436297">
    <property type="component" value="Chromosome"/>
</dbReference>
<dbReference type="Gene3D" id="3.40.50.1820">
    <property type="entry name" value="alpha/beta hydrolase"/>
    <property type="match status" value="1"/>
</dbReference>
<dbReference type="InterPro" id="IPR029058">
    <property type="entry name" value="AB_hydrolase_fold"/>
</dbReference>